<protein>
    <submittedName>
        <fullName evidence="1">Uncharacterized protein</fullName>
    </submittedName>
</protein>
<evidence type="ECO:0000313" key="2">
    <source>
        <dbReference type="Proteomes" id="UP000299102"/>
    </source>
</evidence>
<keyword evidence="2" id="KW-1185">Reference proteome</keyword>
<name>A0A4C1U0E4_EUMVA</name>
<accession>A0A4C1U0E4</accession>
<evidence type="ECO:0000313" key="1">
    <source>
        <dbReference type="EMBL" id="GBP19782.1"/>
    </source>
</evidence>
<dbReference type="Proteomes" id="UP000299102">
    <property type="component" value="Unassembled WGS sequence"/>
</dbReference>
<dbReference type="AlphaFoldDB" id="A0A4C1U0E4"/>
<gene>
    <name evidence="1" type="ORF">EVAR_8943_1</name>
</gene>
<dbReference type="EMBL" id="BGZK01000111">
    <property type="protein sequence ID" value="GBP19782.1"/>
    <property type="molecule type" value="Genomic_DNA"/>
</dbReference>
<sequence length="107" mass="12011">MVNAVHGHTQRQMSHRYFADLLDENRVFNRGDRDNREKERGALHSLSAHTLMIYHCSSQIAVTLIFSSDNMSDSAVRNVLLDIESQAFSSRFEAGENVALSSPITGM</sequence>
<comment type="caution">
    <text evidence="1">The sequence shown here is derived from an EMBL/GenBank/DDBJ whole genome shotgun (WGS) entry which is preliminary data.</text>
</comment>
<proteinExistence type="predicted"/>
<reference evidence="1 2" key="1">
    <citation type="journal article" date="2019" name="Commun. Biol.">
        <title>The bagworm genome reveals a unique fibroin gene that provides high tensile strength.</title>
        <authorList>
            <person name="Kono N."/>
            <person name="Nakamura H."/>
            <person name="Ohtoshi R."/>
            <person name="Tomita M."/>
            <person name="Numata K."/>
            <person name="Arakawa K."/>
        </authorList>
    </citation>
    <scope>NUCLEOTIDE SEQUENCE [LARGE SCALE GENOMIC DNA]</scope>
</reference>
<organism evidence="1 2">
    <name type="scientific">Eumeta variegata</name>
    <name type="common">Bagworm moth</name>
    <name type="synonym">Eumeta japonica</name>
    <dbReference type="NCBI Taxonomy" id="151549"/>
    <lineage>
        <taxon>Eukaryota</taxon>
        <taxon>Metazoa</taxon>
        <taxon>Ecdysozoa</taxon>
        <taxon>Arthropoda</taxon>
        <taxon>Hexapoda</taxon>
        <taxon>Insecta</taxon>
        <taxon>Pterygota</taxon>
        <taxon>Neoptera</taxon>
        <taxon>Endopterygota</taxon>
        <taxon>Lepidoptera</taxon>
        <taxon>Glossata</taxon>
        <taxon>Ditrysia</taxon>
        <taxon>Tineoidea</taxon>
        <taxon>Psychidae</taxon>
        <taxon>Oiketicinae</taxon>
        <taxon>Eumeta</taxon>
    </lineage>
</organism>